<dbReference type="InterPro" id="IPR018392">
    <property type="entry name" value="LysM"/>
</dbReference>
<dbReference type="EMBL" id="JSAN01000112">
    <property type="protein sequence ID" value="KIC71155.1"/>
    <property type="molecule type" value="Genomic_DNA"/>
</dbReference>
<comment type="caution">
    <text evidence="3">The sequence shown here is derived from an EMBL/GenBank/DDBJ whole genome shotgun (WGS) entry which is preliminary data.</text>
</comment>
<dbReference type="PATRIC" id="fig|362787.3.peg.1654"/>
<dbReference type="Gene3D" id="3.10.350.10">
    <property type="entry name" value="LysM domain"/>
    <property type="match status" value="1"/>
</dbReference>
<accession>A0A0C1JIE3</accession>
<dbReference type="Proteomes" id="UP000031465">
    <property type="component" value="Unassembled WGS sequence"/>
</dbReference>
<reference evidence="3 4" key="1">
    <citation type="journal article" date="2014" name="Mol. Biol. Evol.">
        <title>Massive expansion of Ubiquitination-related gene families within the Chlamydiae.</title>
        <authorList>
            <person name="Domman D."/>
            <person name="Collingro A."/>
            <person name="Lagkouvardos I."/>
            <person name="Gehre L."/>
            <person name="Weinmaier T."/>
            <person name="Rattei T."/>
            <person name="Subtil A."/>
            <person name="Horn M."/>
        </authorList>
    </citation>
    <scope>NUCLEOTIDE SEQUENCE [LARGE SCALE GENOMIC DNA]</scope>
    <source>
        <strain evidence="3 4">EI2</strain>
    </source>
</reference>
<dbReference type="PANTHER" id="PTHR33734">
    <property type="entry name" value="LYSM DOMAIN-CONTAINING GPI-ANCHORED PROTEIN 2"/>
    <property type="match status" value="1"/>
</dbReference>
<dbReference type="SMART" id="SM00257">
    <property type="entry name" value="LysM"/>
    <property type="match status" value="1"/>
</dbReference>
<evidence type="ECO:0000256" key="1">
    <source>
        <dbReference type="SAM" id="Phobius"/>
    </source>
</evidence>
<keyword evidence="1" id="KW-1133">Transmembrane helix</keyword>
<dbReference type="GO" id="GO:0008932">
    <property type="term" value="F:lytic endotransglycosylase activity"/>
    <property type="evidence" value="ECO:0007669"/>
    <property type="project" value="TreeGrafter"/>
</dbReference>
<organism evidence="3 4">
    <name type="scientific">Candidatus Protochlamydia amoebophila</name>
    <dbReference type="NCBI Taxonomy" id="362787"/>
    <lineage>
        <taxon>Bacteria</taxon>
        <taxon>Pseudomonadati</taxon>
        <taxon>Chlamydiota</taxon>
        <taxon>Chlamydiia</taxon>
        <taxon>Parachlamydiales</taxon>
        <taxon>Parachlamydiaceae</taxon>
        <taxon>Candidatus Protochlamydia</taxon>
    </lineage>
</organism>
<dbReference type="Pfam" id="PF01476">
    <property type="entry name" value="LysM"/>
    <property type="match status" value="1"/>
</dbReference>
<gene>
    <name evidence="3" type="ORF">DB44_EO00050</name>
</gene>
<evidence type="ECO:0000259" key="2">
    <source>
        <dbReference type="PROSITE" id="PS51782"/>
    </source>
</evidence>
<dbReference type="PROSITE" id="PS51782">
    <property type="entry name" value="LYSM"/>
    <property type="match status" value="1"/>
</dbReference>
<keyword evidence="1" id="KW-0812">Transmembrane</keyword>
<dbReference type="RefSeq" id="WP_202811666.1">
    <property type="nucleotide sequence ID" value="NZ_JSAN01000112.1"/>
</dbReference>
<protein>
    <recommendedName>
        <fullName evidence="2">LysM domain-containing protein</fullName>
    </recommendedName>
</protein>
<dbReference type="CDD" id="cd00118">
    <property type="entry name" value="LysM"/>
    <property type="match status" value="1"/>
</dbReference>
<feature type="transmembrane region" description="Helical" evidence="1">
    <location>
        <begin position="18"/>
        <end position="38"/>
    </location>
</feature>
<dbReference type="SUPFAM" id="SSF54106">
    <property type="entry name" value="LysM domain"/>
    <property type="match status" value="1"/>
</dbReference>
<name>A0A0C1JIE3_9BACT</name>
<sequence length="482" mass="55204">MMSLDPSPLKKIRRLSQALMISGALNIGVLGFLAYWVMRERPPTPYCELKPIEGSRQISLTDEKGIAEVITHLFKLPYWELISRLEHHSVIENGYAERDLALACLVTFHDFDLLRALPRQAQPQQKREFVWKLHPSEPPLILTVYPSLTQQQYDQIIYFAKTEQWPMTSKGLFKLLKTQKKDSLMDTSLAEAFFLTPEFWTVEILFNRLETSLSKQNILDILVESDWEEFKKFVEQQRQKHDLSDARRHKFLLDYIQLGSSSAASFLVKTDFDFAIKKLTDAQVILLLQLLKNKTETNVRFAKEMLRSPRSANVWKYAAAALYAYEGEAPISWNYEIALARFLPDQLPLQKKEPQTKSQDISVVSKLVENVSPLKALTKENVSEKKNKKTVASTPKTTLKNATKPADSLITTMVTKDVPKKGTLLFSSSQPSPYLKQRLYTVQDGDSLWKIAKQFSVEVDVLRTHNQLSSDAIRPGTVLKIP</sequence>
<proteinExistence type="predicted"/>
<feature type="domain" description="LysM" evidence="2">
    <location>
        <begin position="438"/>
        <end position="481"/>
    </location>
</feature>
<dbReference type="PANTHER" id="PTHR33734:SF34">
    <property type="entry name" value="SPOIVD-ASSOCIATED FACTOR A"/>
    <property type="match status" value="1"/>
</dbReference>
<evidence type="ECO:0000313" key="3">
    <source>
        <dbReference type="EMBL" id="KIC71155.1"/>
    </source>
</evidence>
<dbReference type="AlphaFoldDB" id="A0A0C1JIE3"/>
<keyword evidence="1" id="KW-0472">Membrane</keyword>
<dbReference type="InterPro" id="IPR036779">
    <property type="entry name" value="LysM_dom_sf"/>
</dbReference>
<evidence type="ECO:0000313" key="4">
    <source>
        <dbReference type="Proteomes" id="UP000031465"/>
    </source>
</evidence>